<name>A0A0D2JYY9_9BACT</name>
<dbReference type="InParanoid" id="A0A0D2JYY9"/>
<keyword evidence="2" id="KW-1185">Reference proteome</keyword>
<dbReference type="EMBL" id="AZAC01000008">
    <property type="protein sequence ID" value="KIX14775.1"/>
    <property type="molecule type" value="Genomic_DNA"/>
</dbReference>
<protein>
    <submittedName>
        <fullName evidence="1">Uncharacterized protein</fullName>
    </submittedName>
</protein>
<organism evidence="1 2">
    <name type="scientific">Dethiosulfatarculus sandiegensis</name>
    <dbReference type="NCBI Taxonomy" id="1429043"/>
    <lineage>
        <taxon>Bacteria</taxon>
        <taxon>Pseudomonadati</taxon>
        <taxon>Thermodesulfobacteriota</taxon>
        <taxon>Desulfarculia</taxon>
        <taxon>Desulfarculales</taxon>
        <taxon>Desulfarculaceae</taxon>
        <taxon>Dethiosulfatarculus</taxon>
    </lineage>
</organism>
<gene>
    <name evidence="1" type="ORF">X474_06430</name>
</gene>
<comment type="caution">
    <text evidence="1">The sequence shown here is derived from an EMBL/GenBank/DDBJ whole genome shotgun (WGS) entry which is preliminary data.</text>
</comment>
<evidence type="ECO:0000313" key="2">
    <source>
        <dbReference type="Proteomes" id="UP000032233"/>
    </source>
</evidence>
<dbReference type="STRING" id="1429043.X474_06430"/>
<evidence type="ECO:0000313" key="1">
    <source>
        <dbReference type="EMBL" id="KIX14775.1"/>
    </source>
</evidence>
<accession>A0A0D2JYY9</accession>
<dbReference type="AlphaFoldDB" id="A0A0D2JYY9"/>
<proteinExistence type="predicted"/>
<sequence>MGPKIPDIHKYAVGFTVQGEEFKRRVLSIAHNHKGIRLGRAWPKGENKDNY</sequence>
<reference evidence="1 2" key="1">
    <citation type="submission" date="2013-11" db="EMBL/GenBank/DDBJ databases">
        <title>Metagenomic analysis of a methanogenic consortium involved in long chain n-alkane degradation.</title>
        <authorList>
            <person name="Davidova I.A."/>
            <person name="Callaghan A.V."/>
            <person name="Wawrik B."/>
            <person name="Pruitt S."/>
            <person name="Marks C."/>
            <person name="Duncan K.E."/>
            <person name="Suflita J.M."/>
        </authorList>
    </citation>
    <scope>NUCLEOTIDE SEQUENCE [LARGE SCALE GENOMIC DNA]</scope>
    <source>
        <strain evidence="1 2">SPR</strain>
    </source>
</reference>
<dbReference type="Proteomes" id="UP000032233">
    <property type="component" value="Unassembled WGS sequence"/>
</dbReference>